<feature type="transmembrane region" description="Helical" evidence="1">
    <location>
        <begin position="58"/>
        <end position="82"/>
    </location>
</feature>
<dbReference type="GO" id="GO:0005886">
    <property type="term" value="C:plasma membrane"/>
    <property type="evidence" value="ECO:0007669"/>
    <property type="project" value="TreeGrafter"/>
</dbReference>
<keyword evidence="1" id="KW-0812">Transmembrane</keyword>
<name>A0AAU7LVX1_9BURK</name>
<dbReference type="PANTHER" id="PTHR38598:SF1">
    <property type="entry name" value="INNER MEMBRANE PROTEIN YJCH"/>
    <property type="match status" value="1"/>
</dbReference>
<dbReference type="AlphaFoldDB" id="A0AAU7LVX1"/>
<evidence type="ECO:0000313" key="2">
    <source>
        <dbReference type="EMBL" id="XBP71063.1"/>
    </source>
</evidence>
<keyword evidence="1" id="KW-1133">Transmembrane helix</keyword>
<accession>A0AAU7LVX1</accession>
<feature type="transmembrane region" description="Helical" evidence="1">
    <location>
        <begin position="25"/>
        <end position="46"/>
    </location>
</feature>
<dbReference type="EMBL" id="CP157675">
    <property type="protein sequence ID" value="XBP71063.1"/>
    <property type="molecule type" value="Genomic_DNA"/>
</dbReference>
<dbReference type="InterPro" id="IPR052959">
    <property type="entry name" value="Inner_membrane_assoc"/>
</dbReference>
<dbReference type="Pfam" id="PF04341">
    <property type="entry name" value="DUF485"/>
    <property type="match status" value="1"/>
</dbReference>
<dbReference type="PANTHER" id="PTHR38598">
    <property type="entry name" value="INNER MEMBRANE PROTEIN YJCH"/>
    <property type="match status" value="1"/>
</dbReference>
<organism evidence="2">
    <name type="scientific">Polaromonas hydrogenivorans</name>
    <dbReference type="NCBI Taxonomy" id="335476"/>
    <lineage>
        <taxon>Bacteria</taxon>
        <taxon>Pseudomonadati</taxon>
        <taxon>Pseudomonadota</taxon>
        <taxon>Betaproteobacteria</taxon>
        <taxon>Burkholderiales</taxon>
        <taxon>Comamonadaceae</taxon>
        <taxon>Polaromonas</taxon>
    </lineage>
</organism>
<dbReference type="InterPro" id="IPR007436">
    <property type="entry name" value="DUF485"/>
</dbReference>
<proteinExistence type="predicted"/>
<reference evidence="2" key="1">
    <citation type="submission" date="2024-05" db="EMBL/GenBank/DDBJ databases">
        <authorList>
            <person name="Bunk B."/>
            <person name="Swiderski J."/>
            <person name="Sproer C."/>
            <person name="Thiel V."/>
        </authorList>
    </citation>
    <scope>NUCLEOTIDE SEQUENCE</scope>
    <source>
        <strain evidence="2">DSM 17735</strain>
    </source>
</reference>
<sequence length="105" mass="11940">MSSEIYARIQKNPKFKELVSKRERLAWTLTGIVLVLFFGLFMTVAFNPSVLAIRLGDSYVTTGLLIGLAQFVLFWLLTAVYVRRANSEFDALTEQLLHESVKAKK</sequence>
<gene>
    <name evidence="2" type="ORF">ABLV49_04455</name>
</gene>
<keyword evidence="1" id="KW-0472">Membrane</keyword>
<protein>
    <submittedName>
        <fullName evidence="2">DUF485 domain-containing protein</fullName>
    </submittedName>
</protein>
<evidence type="ECO:0000256" key="1">
    <source>
        <dbReference type="SAM" id="Phobius"/>
    </source>
</evidence>
<dbReference type="RefSeq" id="WP_349280380.1">
    <property type="nucleotide sequence ID" value="NZ_CBCSCU010000012.1"/>
</dbReference>